<dbReference type="SUPFAM" id="SSF47473">
    <property type="entry name" value="EF-hand"/>
    <property type="match status" value="1"/>
</dbReference>
<feature type="signal peptide" evidence="1">
    <location>
        <begin position="1"/>
        <end position="21"/>
    </location>
</feature>
<dbReference type="EMBL" id="CP034015">
    <property type="protein sequence ID" value="AZG73153.1"/>
    <property type="molecule type" value="Genomic_DNA"/>
</dbReference>
<evidence type="ECO:0000313" key="4">
    <source>
        <dbReference type="Proteomes" id="UP000278035"/>
    </source>
</evidence>
<dbReference type="InterPro" id="IPR018247">
    <property type="entry name" value="EF_Hand_1_Ca_BS"/>
</dbReference>
<accession>A0A3G8LTQ8</accession>
<reference evidence="4" key="1">
    <citation type="submission" date="2018-11" db="EMBL/GenBank/DDBJ databases">
        <title>Shewanella sp. M2.</title>
        <authorList>
            <person name="Hwang Y.J."/>
            <person name="Hwang C.Y."/>
        </authorList>
    </citation>
    <scope>NUCLEOTIDE SEQUENCE [LARGE SCALE GENOMIC DNA]</scope>
    <source>
        <strain evidence="4">LMG 19866</strain>
    </source>
</reference>
<protein>
    <recommendedName>
        <fullName evidence="2">EF-hand domain-containing protein</fullName>
    </recommendedName>
</protein>
<dbReference type="PROSITE" id="PS50222">
    <property type="entry name" value="EF_HAND_2"/>
    <property type="match status" value="1"/>
</dbReference>
<evidence type="ECO:0000259" key="2">
    <source>
        <dbReference type="PROSITE" id="PS50222"/>
    </source>
</evidence>
<gene>
    <name evidence="3" type="ORF">EGC82_10480</name>
</gene>
<dbReference type="Pfam" id="PF13499">
    <property type="entry name" value="EF-hand_7"/>
    <property type="match status" value="1"/>
</dbReference>
<feature type="domain" description="EF-hand" evidence="2">
    <location>
        <begin position="74"/>
        <end position="109"/>
    </location>
</feature>
<dbReference type="KEGG" id="slj:EGC82_10480"/>
<dbReference type="PROSITE" id="PS00018">
    <property type="entry name" value="EF_HAND_1"/>
    <property type="match status" value="2"/>
</dbReference>
<dbReference type="Gene3D" id="1.10.238.10">
    <property type="entry name" value="EF-hand"/>
    <property type="match status" value="1"/>
</dbReference>
<name>A0A3G8LTQ8_9GAMM</name>
<evidence type="ECO:0000256" key="1">
    <source>
        <dbReference type="SAM" id="SignalP"/>
    </source>
</evidence>
<sequence length="110" mass="12873">MSRYVLSVLLVCLTISTSANAIKNENVNGMMRMSQMPAFSDFDTNQDKLISEEEFERFQKARQALHKSEGRLLKNSSNCDEMFERIDLDHNKFIDAEEFQSHREMMRKST</sequence>
<dbReference type="OrthoDB" id="6268141at2"/>
<dbReference type="InterPro" id="IPR011992">
    <property type="entry name" value="EF-hand-dom_pair"/>
</dbReference>
<evidence type="ECO:0000313" key="3">
    <source>
        <dbReference type="EMBL" id="AZG73153.1"/>
    </source>
</evidence>
<dbReference type="InterPro" id="IPR002048">
    <property type="entry name" value="EF_hand_dom"/>
</dbReference>
<dbReference type="SMART" id="SM00054">
    <property type="entry name" value="EFh"/>
    <property type="match status" value="2"/>
</dbReference>
<keyword evidence="1" id="KW-0732">Signal</keyword>
<feature type="chain" id="PRO_5018194959" description="EF-hand domain-containing protein" evidence="1">
    <location>
        <begin position="22"/>
        <end position="110"/>
    </location>
</feature>
<dbReference type="GO" id="GO:0005509">
    <property type="term" value="F:calcium ion binding"/>
    <property type="evidence" value="ECO:0007669"/>
    <property type="project" value="InterPro"/>
</dbReference>
<organism evidence="3 4">
    <name type="scientific">Shewanella livingstonensis</name>
    <dbReference type="NCBI Taxonomy" id="150120"/>
    <lineage>
        <taxon>Bacteria</taxon>
        <taxon>Pseudomonadati</taxon>
        <taxon>Pseudomonadota</taxon>
        <taxon>Gammaproteobacteria</taxon>
        <taxon>Alteromonadales</taxon>
        <taxon>Shewanellaceae</taxon>
        <taxon>Shewanella</taxon>
    </lineage>
</organism>
<proteinExistence type="predicted"/>
<dbReference type="Proteomes" id="UP000278035">
    <property type="component" value="Chromosome"/>
</dbReference>
<keyword evidence="4" id="KW-1185">Reference proteome</keyword>
<dbReference type="RefSeq" id="WP_124730711.1">
    <property type="nucleotide sequence ID" value="NZ_CBCSKC010000007.1"/>
</dbReference>
<dbReference type="AlphaFoldDB" id="A0A3G8LTQ8"/>